<proteinExistence type="predicted"/>
<evidence type="ECO:0000256" key="1">
    <source>
        <dbReference type="SAM" id="MobiDB-lite"/>
    </source>
</evidence>
<evidence type="ECO:0000313" key="3">
    <source>
        <dbReference type="Proteomes" id="UP001151760"/>
    </source>
</evidence>
<evidence type="ECO:0000313" key="2">
    <source>
        <dbReference type="EMBL" id="GJT80089.1"/>
    </source>
</evidence>
<protein>
    <submittedName>
        <fullName evidence="2">Uncharacterized protein</fullName>
    </submittedName>
</protein>
<gene>
    <name evidence="2" type="ORF">Tco_1054431</name>
</gene>
<reference evidence="2" key="2">
    <citation type="submission" date="2022-01" db="EMBL/GenBank/DDBJ databases">
        <authorList>
            <person name="Yamashiro T."/>
            <person name="Shiraishi A."/>
            <person name="Satake H."/>
            <person name="Nakayama K."/>
        </authorList>
    </citation>
    <scope>NUCLEOTIDE SEQUENCE</scope>
</reference>
<reference evidence="2" key="1">
    <citation type="journal article" date="2022" name="Int. J. Mol. Sci.">
        <title>Draft Genome of Tanacetum Coccineum: Genomic Comparison of Closely Related Tanacetum-Family Plants.</title>
        <authorList>
            <person name="Yamashiro T."/>
            <person name="Shiraishi A."/>
            <person name="Nakayama K."/>
            <person name="Satake H."/>
        </authorList>
    </citation>
    <scope>NUCLEOTIDE SEQUENCE</scope>
</reference>
<feature type="region of interest" description="Disordered" evidence="1">
    <location>
        <begin position="1"/>
        <end position="50"/>
    </location>
</feature>
<organism evidence="2 3">
    <name type="scientific">Tanacetum coccineum</name>
    <dbReference type="NCBI Taxonomy" id="301880"/>
    <lineage>
        <taxon>Eukaryota</taxon>
        <taxon>Viridiplantae</taxon>
        <taxon>Streptophyta</taxon>
        <taxon>Embryophyta</taxon>
        <taxon>Tracheophyta</taxon>
        <taxon>Spermatophyta</taxon>
        <taxon>Magnoliopsida</taxon>
        <taxon>eudicotyledons</taxon>
        <taxon>Gunneridae</taxon>
        <taxon>Pentapetalae</taxon>
        <taxon>asterids</taxon>
        <taxon>campanulids</taxon>
        <taxon>Asterales</taxon>
        <taxon>Asteraceae</taxon>
        <taxon>Asteroideae</taxon>
        <taxon>Anthemideae</taxon>
        <taxon>Anthemidinae</taxon>
        <taxon>Tanacetum</taxon>
    </lineage>
</organism>
<dbReference type="EMBL" id="BQNB010018958">
    <property type="protein sequence ID" value="GJT80089.1"/>
    <property type="molecule type" value="Genomic_DNA"/>
</dbReference>
<accession>A0ABQ5GXN0</accession>
<sequence length="171" mass="19998">MEMEPDTENMMLDEYHERMGQEKVQNGCDIDTSRDRNHESEKEEAQVEDDDGDTYDIWDITVKDVERIKQFFNILDETDELIQPLIPQPIHITPPIDDYVAPTTKSILNELLEDKILNVTMVDKEANFNPTKDIRNLKDFSLMNLSHILQKYRGLTARGWNSRSPRLVLYG</sequence>
<keyword evidence="3" id="KW-1185">Reference proteome</keyword>
<comment type="caution">
    <text evidence="2">The sequence shown here is derived from an EMBL/GenBank/DDBJ whole genome shotgun (WGS) entry which is preliminary data.</text>
</comment>
<name>A0ABQ5GXN0_9ASTR</name>
<feature type="compositionally biased region" description="Basic and acidic residues" evidence="1">
    <location>
        <begin position="31"/>
        <end position="45"/>
    </location>
</feature>
<dbReference type="Proteomes" id="UP001151760">
    <property type="component" value="Unassembled WGS sequence"/>
</dbReference>